<dbReference type="EMBL" id="CP011129">
    <property type="protein sequence ID" value="ALN78253.1"/>
    <property type="molecule type" value="Genomic_DNA"/>
</dbReference>
<sequence length="85" mass="9213">MTMTHSATATANPPCPAFAKGGTAVEHRFLRHESRERPASAHDRHDKRVLLPPSKKGGRGGFASDLSFAAPATTPRQRSQRGRHS</sequence>
<proteinExistence type="predicted"/>
<gene>
    <name evidence="2" type="ORF">LA76x_0091</name>
</gene>
<feature type="compositionally biased region" description="Basic and acidic residues" evidence="1">
    <location>
        <begin position="31"/>
        <end position="49"/>
    </location>
</feature>
<evidence type="ECO:0000256" key="1">
    <source>
        <dbReference type="SAM" id="MobiDB-lite"/>
    </source>
</evidence>
<organism evidence="2 3">
    <name type="scientific">Lysobacter antibioticus</name>
    <dbReference type="NCBI Taxonomy" id="84531"/>
    <lineage>
        <taxon>Bacteria</taxon>
        <taxon>Pseudomonadati</taxon>
        <taxon>Pseudomonadota</taxon>
        <taxon>Gammaproteobacteria</taxon>
        <taxon>Lysobacterales</taxon>
        <taxon>Lysobacteraceae</taxon>
        <taxon>Lysobacter</taxon>
    </lineage>
</organism>
<feature type="compositionally biased region" description="Polar residues" evidence="1">
    <location>
        <begin position="1"/>
        <end position="11"/>
    </location>
</feature>
<accession>A0A0S2F476</accession>
<dbReference type="KEGG" id="lab:LA76x_0091"/>
<feature type="region of interest" description="Disordered" evidence="1">
    <location>
        <begin position="31"/>
        <end position="85"/>
    </location>
</feature>
<feature type="region of interest" description="Disordered" evidence="1">
    <location>
        <begin position="1"/>
        <end position="20"/>
    </location>
</feature>
<keyword evidence="3" id="KW-1185">Reference proteome</keyword>
<dbReference type="STRING" id="84531.LA76x_0091"/>
<name>A0A0S2F476_LYSAN</name>
<dbReference type="Proteomes" id="UP000060787">
    <property type="component" value="Chromosome"/>
</dbReference>
<reference evidence="2 3" key="1">
    <citation type="journal article" date="2015" name="BMC Genomics">
        <title>Comparative genomics and metabolic profiling of the genus Lysobacter.</title>
        <authorList>
            <person name="de Bruijn I."/>
            <person name="Cheng X."/>
            <person name="de Jager V."/>
            <person name="Exposito R.G."/>
            <person name="Watrous J."/>
            <person name="Patel N."/>
            <person name="Postma J."/>
            <person name="Dorrestein P.C."/>
            <person name="Kobayashi D."/>
            <person name="Raaijmakers J.M."/>
        </authorList>
    </citation>
    <scope>NUCLEOTIDE SEQUENCE [LARGE SCALE GENOMIC DNA]</scope>
    <source>
        <strain evidence="2 3">76</strain>
    </source>
</reference>
<dbReference type="AlphaFoldDB" id="A0A0S2F476"/>
<protein>
    <submittedName>
        <fullName evidence="2">Uncharacterized protein</fullName>
    </submittedName>
</protein>
<evidence type="ECO:0000313" key="2">
    <source>
        <dbReference type="EMBL" id="ALN78253.1"/>
    </source>
</evidence>
<evidence type="ECO:0000313" key="3">
    <source>
        <dbReference type="Proteomes" id="UP000060787"/>
    </source>
</evidence>
<dbReference type="PATRIC" id="fig|84531.8.peg.93"/>